<sequence>MLKEVQRRRKRLMFGKEGAGGDDASGGNKGADIGEEQQVEDDEKGEKVEQNVELGKMEQEEKGVVKLRVEQQEYNLMLGEVHWLEEKQQELKEKEQQRGVFREEQKKHR</sequence>
<gene>
    <name evidence="2" type="ORF">PLEPLA_LOCUS43213</name>
</gene>
<dbReference type="AlphaFoldDB" id="A0A9N7VM19"/>
<evidence type="ECO:0000313" key="3">
    <source>
        <dbReference type="Proteomes" id="UP001153269"/>
    </source>
</evidence>
<feature type="region of interest" description="Disordered" evidence="1">
    <location>
        <begin position="1"/>
        <end position="47"/>
    </location>
</feature>
<dbReference type="EMBL" id="CADEAL010004256">
    <property type="protein sequence ID" value="CAB1455437.1"/>
    <property type="molecule type" value="Genomic_DNA"/>
</dbReference>
<reference evidence="2" key="1">
    <citation type="submission" date="2020-03" db="EMBL/GenBank/DDBJ databases">
        <authorList>
            <person name="Weist P."/>
        </authorList>
    </citation>
    <scope>NUCLEOTIDE SEQUENCE</scope>
</reference>
<comment type="caution">
    <text evidence="2">The sequence shown here is derived from an EMBL/GenBank/DDBJ whole genome shotgun (WGS) entry which is preliminary data.</text>
</comment>
<keyword evidence="3" id="KW-1185">Reference proteome</keyword>
<protein>
    <submittedName>
        <fullName evidence="2">Uncharacterized protein</fullName>
    </submittedName>
</protein>
<feature type="compositionally biased region" description="Basic residues" evidence="1">
    <location>
        <begin position="1"/>
        <end position="13"/>
    </location>
</feature>
<accession>A0A9N7VM19</accession>
<feature type="compositionally biased region" description="Acidic residues" evidence="1">
    <location>
        <begin position="33"/>
        <end position="43"/>
    </location>
</feature>
<proteinExistence type="predicted"/>
<evidence type="ECO:0000256" key="1">
    <source>
        <dbReference type="SAM" id="MobiDB-lite"/>
    </source>
</evidence>
<name>A0A9N7VM19_PLEPL</name>
<feature type="compositionally biased region" description="Gly residues" evidence="1">
    <location>
        <begin position="17"/>
        <end position="29"/>
    </location>
</feature>
<dbReference type="Proteomes" id="UP001153269">
    <property type="component" value="Unassembled WGS sequence"/>
</dbReference>
<organism evidence="2 3">
    <name type="scientific">Pleuronectes platessa</name>
    <name type="common">European plaice</name>
    <dbReference type="NCBI Taxonomy" id="8262"/>
    <lineage>
        <taxon>Eukaryota</taxon>
        <taxon>Metazoa</taxon>
        <taxon>Chordata</taxon>
        <taxon>Craniata</taxon>
        <taxon>Vertebrata</taxon>
        <taxon>Euteleostomi</taxon>
        <taxon>Actinopterygii</taxon>
        <taxon>Neopterygii</taxon>
        <taxon>Teleostei</taxon>
        <taxon>Neoteleostei</taxon>
        <taxon>Acanthomorphata</taxon>
        <taxon>Carangaria</taxon>
        <taxon>Pleuronectiformes</taxon>
        <taxon>Pleuronectoidei</taxon>
        <taxon>Pleuronectidae</taxon>
        <taxon>Pleuronectes</taxon>
    </lineage>
</organism>
<evidence type="ECO:0000313" key="2">
    <source>
        <dbReference type="EMBL" id="CAB1455437.1"/>
    </source>
</evidence>